<dbReference type="OrthoDB" id="5149322at2"/>
<dbReference type="Proteomes" id="UP000321798">
    <property type="component" value="Unassembled WGS sequence"/>
</dbReference>
<dbReference type="RefSeq" id="WP_146953545.1">
    <property type="nucleotide sequence ID" value="NZ_BAABBJ010000001.1"/>
</dbReference>
<feature type="region of interest" description="Disordered" evidence="1">
    <location>
        <begin position="217"/>
        <end position="311"/>
    </location>
</feature>
<feature type="domain" description="RAMA" evidence="2">
    <location>
        <begin position="394"/>
        <end position="457"/>
    </location>
</feature>
<dbReference type="EMBL" id="BKAL01000008">
    <property type="protein sequence ID" value="GEP69802.1"/>
    <property type="molecule type" value="Genomic_DNA"/>
</dbReference>
<gene>
    <name evidence="3" type="ORF">CSO01_25170</name>
</gene>
<accession>A0A512PF80</accession>
<name>A0A512PF80_9CELL</name>
<reference evidence="3 4" key="1">
    <citation type="submission" date="2019-07" db="EMBL/GenBank/DDBJ databases">
        <title>Whole genome shotgun sequence of Cellulomonas soli NBRC 109434.</title>
        <authorList>
            <person name="Hosoyama A."/>
            <person name="Uohara A."/>
            <person name="Ohji S."/>
            <person name="Ichikawa N."/>
        </authorList>
    </citation>
    <scope>NUCLEOTIDE SEQUENCE [LARGE SCALE GENOMIC DNA]</scope>
    <source>
        <strain evidence="3 4">NBRC 109434</strain>
    </source>
</reference>
<evidence type="ECO:0000256" key="1">
    <source>
        <dbReference type="SAM" id="MobiDB-lite"/>
    </source>
</evidence>
<organism evidence="3 4">
    <name type="scientific">Cellulomonas soli</name>
    <dbReference type="NCBI Taxonomy" id="931535"/>
    <lineage>
        <taxon>Bacteria</taxon>
        <taxon>Bacillati</taxon>
        <taxon>Actinomycetota</taxon>
        <taxon>Actinomycetes</taxon>
        <taxon>Micrococcales</taxon>
        <taxon>Cellulomonadaceae</taxon>
        <taxon>Cellulomonas</taxon>
    </lineage>
</organism>
<dbReference type="AlphaFoldDB" id="A0A512PF80"/>
<evidence type="ECO:0000313" key="4">
    <source>
        <dbReference type="Proteomes" id="UP000321798"/>
    </source>
</evidence>
<proteinExistence type="predicted"/>
<sequence length="465" mass="48799">MPIFELDEGKVRLVQPMQPLAGSFAQECASLLSGHLAAIAGEALFTVRSRAAVPEHTDAPDLLALDASGRPVVFDVAQVIDEDALVTAMRRAGQAGRMTATDLARAYHVDPARFGVDYAAFREQVSSGPQTSRREGVRLVLLCSEVAAEAVDSLAFLRGPGRHVEVFQVGVVRGADDRRLVDVSPLAVHEGVRRSVEPTALRLVRSSEAFASAMAYHPEDVRNPSGPAFGRRPSPPTGELRAVGPAERPPVPAPTPLTKRGTLTEPTPLPFGPFGRDDDQPDEGENPLTTTAPLLPTPPDDGEHGRPAAPAGLRTLAPADVTAVPPAGLLTGPTAALRASMIGGTRAGSDGAASWRSLQGDDALSGWTPLGDPSVQIPRPELTMLAKSRRAVTTLVWLRERRGQRLQALLRSDGLIELPDGAVYADPSEAAAAAVGSESAVDGWRSWRLGDGGPTLAEATGAAPL</sequence>
<dbReference type="InterPro" id="IPR040843">
    <property type="entry name" value="RAMA"/>
</dbReference>
<evidence type="ECO:0000259" key="2">
    <source>
        <dbReference type="Pfam" id="PF18755"/>
    </source>
</evidence>
<keyword evidence="4" id="KW-1185">Reference proteome</keyword>
<evidence type="ECO:0000313" key="3">
    <source>
        <dbReference type="EMBL" id="GEP69802.1"/>
    </source>
</evidence>
<comment type="caution">
    <text evidence="3">The sequence shown here is derived from an EMBL/GenBank/DDBJ whole genome shotgun (WGS) entry which is preliminary data.</text>
</comment>
<dbReference type="Pfam" id="PF18755">
    <property type="entry name" value="RAMA"/>
    <property type="match status" value="1"/>
</dbReference>
<protein>
    <recommendedName>
        <fullName evidence="2">RAMA domain-containing protein</fullName>
    </recommendedName>
</protein>